<evidence type="ECO:0000256" key="1">
    <source>
        <dbReference type="SAM" id="SignalP"/>
    </source>
</evidence>
<dbReference type="Proteomes" id="UP001595616">
    <property type="component" value="Unassembled WGS sequence"/>
</dbReference>
<proteinExistence type="predicted"/>
<sequence>MKKLLVLIALFSFSVLANAQNPVGVFENHADVGTVLLKGSATYDNATKTYTLSGSGENIWFRKDALHFAYKTMKDNFLVSTQPSLVGQGVDPHRKSGWMARVDADSSSAMVCLTVHGDGLTAFQYRKLKGGNIEEIKIPMLQADVLQLERRGRSYIVSVAKLGQPFWSVEIPDFDFPAELMVGLFVCAHNKNVLEKATFQNTRIFAEVK</sequence>
<name>A0ABV7YYJ9_9BACT</name>
<gene>
    <name evidence="2" type="ORF">ACFOOI_12220</name>
</gene>
<evidence type="ECO:0000313" key="3">
    <source>
        <dbReference type="Proteomes" id="UP001595616"/>
    </source>
</evidence>
<dbReference type="RefSeq" id="WP_379838263.1">
    <property type="nucleotide sequence ID" value="NZ_JBHRYQ010000001.1"/>
</dbReference>
<protein>
    <recommendedName>
        <fullName evidence="4">DUF1349 domain-containing protein</fullName>
    </recommendedName>
</protein>
<dbReference type="EMBL" id="JBHRYQ010000001">
    <property type="protein sequence ID" value="MFC3811422.1"/>
    <property type="molecule type" value="Genomic_DNA"/>
</dbReference>
<keyword evidence="1" id="KW-0732">Signal</keyword>
<evidence type="ECO:0008006" key="4">
    <source>
        <dbReference type="Google" id="ProtNLM"/>
    </source>
</evidence>
<reference evidence="3" key="1">
    <citation type="journal article" date="2019" name="Int. J. Syst. Evol. Microbiol.">
        <title>The Global Catalogue of Microorganisms (GCM) 10K type strain sequencing project: providing services to taxonomists for standard genome sequencing and annotation.</title>
        <authorList>
            <consortium name="The Broad Institute Genomics Platform"/>
            <consortium name="The Broad Institute Genome Sequencing Center for Infectious Disease"/>
            <person name="Wu L."/>
            <person name="Ma J."/>
        </authorList>
    </citation>
    <scope>NUCLEOTIDE SEQUENCE [LARGE SCALE GENOMIC DNA]</scope>
    <source>
        <strain evidence="3">CECT 7956</strain>
    </source>
</reference>
<evidence type="ECO:0000313" key="2">
    <source>
        <dbReference type="EMBL" id="MFC3811422.1"/>
    </source>
</evidence>
<organism evidence="2 3">
    <name type="scientific">Lacihabitans lacunae</name>
    <dbReference type="NCBI Taxonomy" id="1028214"/>
    <lineage>
        <taxon>Bacteria</taxon>
        <taxon>Pseudomonadati</taxon>
        <taxon>Bacteroidota</taxon>
        <taxon>Cytophagia</taxon>
        <taxon>Cytophagales</taxon>
        <taxon>Leadbetterellaceae</taxon>
        <taxon>Lacihabitans</taxon>
    </lineage>
</organism>
<feature type="chain" id="PRO_5047539045" description="DUF1349 domain-containing protein" evidence="1">
    <location>
        <begin position="20"/>
        <end position="209"/>
    </location>
</feature>
<feature type="signal peptide" evidence="1">
    <location>
        <begin position="1"/>
        <end position="19"/>
    </location>
</feature>
<comment type="caution">
    <text evidence="2">The sequence shown here is derived from an EMBL/GenBank/DDBJ whole genome shotgun (WGS) entry which is preliminary data.</text>
</comment>
<keyword evidence="3" id="KW-1185">Reference proteome</keyword>
<accession>A0ABV7YYJ9</accession>